<dbReference type="AlphaFoldDB" id="A0A132P3T4"/>
<evidence type="ECO:0000313" key="13">
    <source>
        <dbReference type="Proteomes" id="UP000183509"/>
    </source>
</evidence>
<evidence type="ECO:0000313" key="2">
    <source>
        <dbReference type="EMBL" id="KAB7576085.1"/>
    </source>
</evidence>
<dbReference type="EMBL" id="QHGU01000022">
    <property type="protein sequence ID" value="PZM56023.1"/>
    <property type="molecule type" value="Genomic_DNA"/>
</dbReference>
<dbReference type="EMBL" id="JARPTX010000014">
    <property type="protein sequence ID" value="MDT2369668.1"/>
    <property type="molecule type" value="Genomic_DNA"/>
</dbReference>
<evidence type="ECO:0000313" key="3">
    <source>
        <dbReference type="EMBL" id="KWX16966.1"/>
    </source>
</evidence>
<evidence type="ECO:0000313" key="14">
    <source>
        <dbReference type="Proteomes" id="UP000191171"/>
    </source>
</evidence>
<dbReference type="EMBL" id="JAIFOC010000061">
    <property type="protein sequence ID" value="MBX4222793.1"/>
    <property type="molecule type" value="Genomic_DNA"/>
</dbReference>
<organism evidence="3 12">
    <name type="scientific">Enterococcus faecium</name>
    <name type="common">Streptococcus faecium</name>
    <dbReference type="NCBI Taxonomy" id="1352"/>
    <lineage>
        <taxon>Bacteria</taxon>
        <taxon>Bacillati</taxon>
        <taxon>Bacillota</taxon>
        <taxon>Bacilli</taxon>
        <taxon>Lactobacillales</taxon>
        <taxon>Enterococcaceae</taxon>
        <taxon>Enterococcus</taxon>
    </lineage>
</organism>
<feature type="domain" description="VOC" evidence="1">
    <location>
        <begin position="4"/>
        <end position="122"/>
    </location>
</feature>
<dbReference type="PANTHER" id="PTHR36437:SF2">
    <property type="entry name" value="GLYOXALASE_BLEOMYCIN RESISTANCE PROTEIN_DIOXYGENASE"/>
    <property type="match status" value="1"/>
</dbReference>
<reference evidence="11 13" key="3">
    <citation type="submission" date="2016-04" db="EMBL/GenBank/DDBJ databases">
        <authorList>
            <person name="Millard A."/>
        </authorList>
    </citation>
    <scope>NUCLEOTIDE SEQUENCE [LARGE SCALE GENOMIC DNA]</scope>
    <source>
        <strain evidence="11">Isolate 22</strain>
    </source>
</reference>
<reference evidence="3 12" key="2">
    <citation type="submission" date="2016-01" db="EMBL/GenBank/DDBJ databases">
        <title>Molecular Mechanisms for transfer of large genomic segments between Enterococcus faecium strains.</title>
        <authorList>
            <person name="Garcia-Solache M.A."/>
            <person name="Lebreton F."/>
            <person name="Mclaughlin R.E."/>
            <person name="Whiteaker J.D."/>
            <person name="Gilmore M.S."/>
            <person name="Rice L.B."/>
        </authorList>
    </citation>
    <scope>NUCLEOTIDE SEQUENCE [LARGE SCALE GENOMIC DNA]</scope>
    <source>
        <strain evidence="3 12">D344RRF x C68</strain>
    </source>
</reference>
<dbReference type="Pfam" id="PF00903">
    <property type="entry name" value="Glyoxalase"/>
    <property type="match status" value="1"/>
</dbReference>
<evidence type="ECO:0000313" key="16">
    <source>
        <dbReference type="Proteomes" id="UP000249070"/>
    </source>
</evidence>
<dbReference type="OMA" id="DNYFAVM"/>
<evidence type="ECO:0000313" key="15">
    <source>
        <dbReference type="Proteomes" id="UP000194737"/>
    </source>
</evidence>
<dbReference type="Proteomes" id="UP001139644">
    <property type="component" value="Unassembled WGS sequence"/>
</dbReference>
<dbReference type="InterPro" id="IPR004360">
    <property type="entry name" value="Glyas_Fos-R_dOase_dom"/>
</dbReference>
<dbReference type="Proteomes" id="UP000070452">
    <property type="component" value="Unassembled WGS sequence"/>
</dbReference>
<dbReference type="RefSeq" id="WP_002296407.1">
    <property type="nucleotide sequence ID" value="NZ_AP022341.1"/>
</dbReference>
<dbReference type="EMBL" id="LEQJ01000003">
    <property type="protein sequence ID" value="RBS34297.1"/>
    <property type="molecule type" value="Genomic_DNA"/>
</dbReference>
<dbReference type="EMBL" id="NGLB01000001">
    <property type="protein sequence ID" value="OTN99706.1"/>
    <property type="molecule type" value="Genomic_DNA"/>
</dbReference>
<evidence type="ECO:0000313" key="4">
    <source>
        <dbReference type="EMBL" id="KWX19053.1"/>
    </source>
</evidence>
<dbReference type="EMBL" id="LRHK01000001">
    <property type="protein sequence ID" value="KWX19053.1"/>
    <property type="molecule type" value="Genomic_DNA"/>
</dbReference>
<evidence type="ECO:0000313" key="18">
    <source>
        <dbReference type="Proteomes" id="UP000469871"/>
    </source>
</evidence>
<name>A0A132P3T4_ENTFC</name>
<reference evidence="6" key="9">
    <citation type="submission" date="2023-03" db="EMBL/GenBank/DDBJ databases">
        <authorList>
            <person name="Shen W."/>
            <person name="Cai J."/>
        </authorList>
    </citation>
    <scope>NUCLEOTIDE SEQUENCE</scope>
    <source>
        <strain evidence="6">B1010-2</strain>
    </source>
</reference>
<dbReference type="EMBL" id="FKLM01000032">
    <property type="protein sequence ID" value="SAM47463.1"/>
    <property type="molecule type" value="Genomic_DNA"/>
</dbReference>
<evidence type="ECO:0000259" key="1">
    <source>
        <dbReference type="PROSITE" id="PS51819"/>
    </source>
</evidence>
<protein>
    <submittedName>
        <fullName evidence="3 11">Glyoxalase</fullName>
    </submittedName>
    <submittedName>
        <fullName evidence="2">Lactoylglutathione lyase</fullName>
    </submittedName>
</protein>
<dbReference type="GeneID" id="66454475"/>
<keyword evidence="2" id="KW-0456">Lyase</keyword>
<evidence type="ECO:0000313" key="8">
    <source>
        <dbReference type="EMBL" id="OTN99706.1"/>
    </source>
</evidence>
<proteinExistence type="predicted"/>
<evidence type="ECO:0000313" key="7">
    <source>
        <dbReference type="EMBL" id="OOL82334.1"/>
    </source>
</evidence>
<dbReference type="Proteomes" id="UP000249070">
    <property type="component" value="Unassembled WGS sequence"/>
</dbReference>
<dbReference type="EMBL" id="MVGJ01000054">
    <property type="protein sequence ID" value="OOL82334.1"/>
    <property type="molecule type" value="Genomic_DNA"/>
</dbReference>
<dbReference type="InterPro" id="IPR037523">
    <property type="entry name" value="VOC_core"/>
</dbReference>
<dbReference type="Proteomes" id="UP001260956">
    <property type="component" value="Unassembled WGS sequence"/>
</dbReference>
<dbReference type="STRING" id="1352.AL014_06985"/>
<dbReference type="Gene3D" id="3.10.180.10">
    <property type="entry name" value="2,3-Dihydroxybiphenyl 1,2-Dioxygenase, domain 1"/>
    <property type="match status" value="1"/>
</dbReference>
<dbReference type="Proteomes" id="UP000469871">
    <property type="component" value="Unassembled WGS sequence"/>
</dbReference>
<reference evidence="9 16" key="6">
    <citation type="submission" date="2018-05" db="EMBL/GenBank/DDBJ databases">
        <title>Vancomycin-resistant Enterococcus faecium strain from Chelyabinsk, Russia.</title>
        <authorList>
            <person name="Gostev V."/>
            <person name="Goncharov A."/>
            <person name="Kolodzhieva V."/>
            <person name="Suvorov A."/>
            <person name="Sidorenko S."/>
            <person name="Zueva L."/>
        </authorList>
    </citation>
    <scope>NUCLEOTIDE SEQUENCE [LARGE SCALE GENOMIC DNA]</scope>
    <source>
        <strain evidence="9 16">20</strain>
    </source>
</reference>
<evidence type="ECO:0000313" key="9">
    <source>
        <dbReference type="EMBL" id="PZM56023.1"/>
    </source>
</evidence>
<dbReference type="Proteomes" id="UP000191171">
    <property type="component" value="Unassembled WGS sequence"/>
</dbReference>
<reference evidence="7 14" key="4">
    <citation type="submission" date="2017-02" db="EMBL/GenBank/DDBJ databases">
        <title>Clonality and virulence of isolates of VRE in Hematopoietic Stem Cell Transplanted (HSCT) patients.</title>
        <authorList>
            <person name="Marchi A.P."/>
            <person name="Martins R.C."/>
            <person name="Marie S.K."/>
            <person name="Levin A.S."/>
            <person name="Costa S.F."/>
        </authorList>
    </citation>
    <scope>NUCLEOTIDE SEQUENCE [LARGE SCALE GENOMIC DNA]</scope>
    <source>
        <strain evidence="7 14">LIM1759</strain>
    </source>
</reference>
<sequence length="122" mass="13798">MFTNEIKIMLYVDDVEKNATFWRAVGFAEKDRQEMDGTLIIEVGVEDSQTSFLLYDRAFVESHSPGTATSAPSLMFYSKDIFGLYKKMQTQSVTLGDMVQLGEEYVFNFADPDGNYFAVTGK</sequence>
<dbReference type="Proteomes" id="UP000183509">
    <property type="component" value="Unassembled WGS sequence"/>
</dbReference>
<reference evidence="10 17" key="1">
    <citation type="submission" date="2015-06" db="EMBL/GenBank/DDBJ databases">
        <title>The Genome Sequence of Enterococcus faecium 131EA1.</title>
        <authorList>
            <consortium name="The Broad Institute Genomics Platform"/>
            <consortium name="The Broad Institute Genome Sequencing Center for Infectious Disease"/>
            <person name="Earl A.M."/>
            <person name="Van Tyne D."/>
            <person name="Lebreton F."/>
            <person name="Saavedra J.T."/>
            <person name="Gilmore M.S."/>
            <person name="Manson Mcguire A."/>
            <person name="Clock S."/>
            <person name="Crupain M."/>
            <person name="Rangan U."/>
            <person name="Young S."/>
            <person name="Abouelleil A."/>
            <person name="Cao P."/>
            <person name="Chapman S.B."/>
            <person name="Griggs A."/>
            <person name="Priest M."/>
            <person name="Shea T."/>
            <person name="Wortman J."/>
            <person name="Nusbaum C."/>
            <person name="Birren B."/>
        </authorList>
    </citation>
    <scope>NUCLEOTIDE SEQUENCE [LARGE SCALE GENOMIC DNA]</scope>
    <source>
        <strain evidence="10 17">131EA1</strain>
    </source>
</reference>
<comment type="caution">
    <text evidence="3">The sequence shown here is derived from an EMBL/GenBank/DDBJ whole genome shotgun (WGS) entry which is preliminary data.</text>
</comment>
<dbReference type="PATRIC" id="fig|1352.1358.peg.1600"/>
<evidence type="ECO:0000313" key="11">
    <source>
        <dbReference type="EMBL" id="SAM47463.1"/>
    </source>
</evidence>
<dbReference type="InterPro" id="IPR029068">
    <property type="entry name" value="Glyas_Bleomycin-R_OHBP_Dase"/>
</dbReference>
<evidence type="ECO:0000313" key="12">
    <source>
        <dbReference type="Proteomes" id="UP000070452"/>
    </source>
</evidence>
<dbReference type="Proteomes" id="UP000194737">
    <property type="component" value="Unassembled WGS sequence"/>
</dbReference>
<reference evidence="5" key="8">
    <citation type="journal article" date="2022" name="J. Anim. Sci.">
        <title>Whole genome sequence analyses-based assessment of virulence potential and antimicrobial susceptibilities and resistance of Enterococcus faecium strains isolated from commercial swine and cattle probiotic products.</title>
        <authorList>
            <person name="Shridhar P.B."/>
            <person name="Amachawadi R.G."/>
            <person name="Tokach M."/>
            <person name="Patel I."/>
            <person name="Gangiredla J."/>
            <person name="Mammel M."/>
            <person name="Nagaraja T.G."/>
        </authorList>
    </citation>
    <scope>NUCLEOTIDE SEQUENCE</scope>
    <source>
        <strain evidence="5">EF215</strain>
    </source>
</reference>
<accession>A0A132P3T4</accession>
<gene>
    <name evidence="8" type="ORF">A5804_001197</name>
    <name evidence="4" type="ORF">AWT83_11445</name>
    <name evidence="3" type="ORF">AWT83_18365</name>
    <name evidence="7" type="ORF">B1P95_10205</name>
    <name evidence="9" type="ORF">DKP91_06160</name>
    <name evidence="11" type="ORF">DTPHA_601831</name>
    <name evidence="10" type="ORF">EB12_00751</name>
    <name evidence="2" type="ORF">GBM73_01605</name>
    <name evidence="5" type="ORF">KYX88_08185</name>
    <name evidence="6" type="ORF">P6Z85_05775</name>
</gene>
<dbReference type="EMBL" id="WEFP01000001">
    <property type="protein sequence ID" value="KAB7576085.1"/>
    <property type="molecule type" value="Genomic_DNA"/>
</dbReference>
<evidence type="ECO:0000313" key="10">
    <source>
        <dbReference type="EMBL" id="RBS34297.1"/>
    </source>
</evidence>
<dbReference type="PANTHER" id="PTHR36437">
    <property type="entry name" value="GLYOXALASE/BLEOMYCIN RESISTANCE PROTEIN/DIOXYGENASE"/>
    <property type="match status" value="1"/>
</dbReference>
<evidence type="ECO:0000313" key="6">
    <source>
        <dbReference type="EMBL" id="MDT2369668.1"/>
    </source>
</evidence>
<evidence type="ECO:0000313" key="17">
    <source>
        <dbReference type="Proteomes" id="UP000253144"/>
    </source>
</evidence>
<dbReference type="SUPFAM" id="SSF54593">
    <property type="entry name" value="Glyoxalase/Bleomycin resistance protein/Dihydroxybiphenyl dioxygenase"/>
    <property type="match status" value="1"/>
</dbReference>
<reference evidence="2 18" key="7">
    <citation type="submission" date="2019-10" db="EMBL/GenBank/DDBJ databases">
        <title>Evolutionary dynamics of vancomycin-resistant Enterococcus faecium during gastrointestinal tract colonization and bloodstream infection in immunocompromised pediatric patients.</title>
        <authorList>
            <person name="Chilambi G.S."/>
            <person name="Nordstrom H.R."/>
            <person name="Evans D.R."/>
            <person name="Ferrolino J."/>
            <person name="Hayden R.T."/>
            <person name="Maron G.M."/>
            <person name="Vo A.N."/>
            <person name="Gilmore M.S."/>
            <person name="Wolf J."/>
            <person name="Rosch J.W."/>
            <person name="Van Tyne D."/>
        </authorList>
    </citation>
    <scope>NUCLEOTIDE SEQUENCE [LARGE SCALE GENOMIC DNA]</scope>
    <source>
        <strain evidence="2 18">VRECG27</strain>
    </source>
</reference>
<dbReference type="Proteomes" id="UP000253144">
    <property type="component" value="Unassembled WGS sequence"/>
</dbReference>
<dbReference type="PROSITE" id="PS51819">
    <property type="entry name" value="VOC"/>
    <property type="match status" value="1"/>
</dbReference>
<reference evidence="8 15" key="5">
    <citation type="submission" date="2017-05" db="EMBL/GenBank/DDBJ databases">
        <title>The Genome Sequence of Enterococcus faecium 6F2_DIV0138.</title>
        <authorList>
            <consortium name="The Broad Institute Genomics Platform"/>
            <consortium name="The Broad Institute Genomic Center for Infectious Diseases"/>
            <person name="Earl A."/>
            <person name="Manson A."/>
            <person name="Schwartman J."/>
            <person name="Gilmore M."/>
            <person name="Abouelleil A."/>
            <person name="Cao P."/>
            <person name="Chapman S."/>
            <person name="Cusick C."/>
            <person name="Shea T."/>
            <person name="Young S."/>
            <person name="Neafsey D."/>
            <person name="Nusbaum C."/>
            <person name="Birren B."/>
        </authorList>
    </citation>
    <scope>NUCLEOTIDE SEQUENCE [LARGE SCALE GENOMIC DNA]</scope>
    <source>
        <strain evidence="8 15">6F2_DIV0138</strain>
    </source>
</reference>
<dbReference type="GO" id="GO:0016829">
    <property type="term" value="F:lyase activity"/>
    <property type="evidence" value="ECO:0007669"/>
    <property type="project" value="UniProtKB-KW"/>
</dbReference>
<evidence type="ECO:0000313" key="5">
    <source>
        <dbReference type="EMBL" id="MBX4222793.1"/>
    </source>
</evidence>
<dbReference type="EMBL" id="LRHK01000002">
    <property type="protein sequence ID" value="KWX16966.1"/>
    <property type="molecule type" value="Genomic_DNA"/>
</dbReference>